<name>A0A0B7FTS3_THACB</name>
<dbReference type="Proteomes" id="UP000059188">
    <property type="component" value="Unassembled WGS sequence"/>
</dbReference>
<dbReference type="SMART" id="SM00066">
    <property type="entry name" value="GAL4"/>
    <property type="match status" value="1"/>
</dbReference>
<dbReference type="SUPFAM" id="SSF57701">
    <property type="entry name" value="Zn2/Cys6 DNA-binding domain"/>
    <property type="match status" value="1"/>
</dbReference>
<dbReference type="GO" id="GO:0008270">
    <property type="term" value="F:zinc ion binding"/>
    <property type="evidence" value="ECO:0007669"/>
    <property type="project" value="InterPro"/>
</dbReference>
<organism evidence="4 5">
    <name type="scientific">Thanatephorus cucumeris (strain AG1-IB / isolate 7/3/14)</name>
    <name type="common">Lettuce bottom rot fungus</name>
    <name type="synonym">Rhizoctonia solani</name>
    <dbReference type="NCBI Taxonomy" id="1108050"/>
    <lineage>
        <taxon>Eukaryota</taxon>
        <taxon>Fungi</taxon>
        <taxon>Dikarya</taxon>
        <taxon>Basidiomycota</taxon>
        <taxon>Agaricomycotina</taxon>
        <taxon>Agaricomycetes</taxon>
        <taxon>Cantharellales</taxon>
        <taxon>Ceratobasidiaceae</taxon>
        <taxon>Rhizoctonia</taxon>
        <taxon>Rhizoctonia solani AG-1</taxon>
    </lineage>
</organism>
<proteinExistence type="predicted"/>
<evidence type="ECO:0000313" key="5">
    <source>
        <dbReference type="Proteomes" id="UP000059188"/>
    </source>
</evidence>
<dbReference type="EMBL" id="LN679154">
    <property type="protein sequence ID" value="CEL61381.1"/>
    <property type="molecule type" value="Genomic_DNA"/>
</dbReference>
<dbReference type="Gene3D" id="4.10.240.10">
    <property type="entry name" value="Zn(2)-C6 fungal-type DNA-binding domain"/>
    <property type="match status" value="1"/>
</dbReference>
<dbReference type="CDD" id="cd00067">
    <property type="entry name" value="GAL4"/>
    <property type="match status" value="1"/>
</dbReference>
<keyword evidence="2" id="KW-0539">Nucleus</keyword>
<keyword evidence="5" id="KW-1185">Reference proteome</keyword>
<dbReference type="OrthoDB" id="3168002at2759"/>
<dbReference type="PANTHER" id="PTHR37534:SF46">
    <property type="entry name" value="ZN(II)2CYS6 TRANSCRIPTION FACTOR (EUROFUNG)"/>
    <property type="match status" value="1"/>
</dbReference>
<protein>
    <recommendedName>
        <fullName evidence="3">Zn(2)-C6 fungal-type domain-containing protein</fullName>
    </recommendedName>
</protein>
<dbReference type="InterPro" id="IPR036864">
    <property type="entry name" value="Zn2-C6_fun-type_DNA-bd_sf"/>
</dbReference>
<dbReference type="InterPro" id="IPR001138">
    <property type="entry name" value="Zn2Cys6_DnaBD"/>
</dbReference>
<comment type="subcellular location">
    <subcellularLocation>
        <location evidence="1">Nucleus</location>
    </subcellularLocation>
</comment>
<evidence type="ECO:0000256" key="2">
    <source>
        <dbReference type="ARBA" id="ARBA00023242"/>
    </source>
</evidence>
<dbReference type="Pfam" id="PF11951">
    <property type="entry name" value="Fungal_trans_2"/>
    <property type="match status" value="1"/>
</dbReference>
<sequence>MFPVPARSNTGCFTCKTKRKKCDETKPHCLRCQKSDLQCPGYVYVINSSRPNKSLRTLPAPRTLVDRFLDTIRSNTPSRNPQQPNTQLLMDYELTTAEVSKNDSNAPMTPNTRIPSEDIDMSNPWVLFSSFSGSLQHPSIDLDTVLGQNPEAVNLGPVVTPPYTSVYISTTSGHSSLLEPLASLEQHSDSITRLYSNTDPLLDSGILPSSWPLSSTEVEDRNTASDNEDSEDVVGTICRVPALDKTAEGNALPFVLQSYAMWVHRMVFEPLKMVRIARDFVFGQFSGGEESRWVITLLANVGSRIANLEILDGKYDPVLSALQDSVRRRLKTVRSVPGPSIAELTKALNAALETMMINFFVSPLSDVATLREEAAPIFQQLCPTLADASISLPQLLAHPLFCLRQYAHVDILFSVVMDMPMLFRYNTAIPDGEVPSSYGLRLDVSGGSGVQWLHGVPDQLILLFAKLKSIRDDGLKPSSEIIECYEHEIRDHQSFKSSSPDSLLVIMRFAVQECWRHVAYIYLYMAICGDSADTPRVKEVVKRFLKILHGIKPGRLPDEFLIMNLILVAPAARRQRDREVIRQRIKGLHMRGRTFRTNHNVVHIIEDYWARADNEKREVVWSDITISRERIMGS</sequence>
<dbReference type="AlphaFoldDB" id="A0A0B7FTS3"/>
<feature type="domain" description="Zn(2)-C6 fungal-type" evidence="3">
    <location>
        <begin position="11"/>
        <end position="39"/>
    </location>
</feature>
<dbReference type="InterPro" id="IPR021858">
    <property type="entry name" value="Fun_TF"/>
</dbReference>
<reference evidence="4 5" key="1">
    <citation type="submission" date="2014-11" db="EMBL/GenBank/DDBJ databases">
        <authorList>
            <person name="Wibberg Daniel"/>
        </authorList>
    </citation>
    <scope>NUCLEOTIDE SEQUENCE [LARGE SCALE GENOMIC DNA]</scope>
    <source>
        <strain evidence="4">Rhizoctonia solani AG1-IB 7/3/14</strain>
    </source>
</reference>
<dbReference type="PANTHER" id="PTHR37534">
    <property type="entry name" value="TRANSCRIPTIONAL ACTIVATOR PROTEIN UGA3"/>
    <property type="match status" value="1"/>
</dbReference>
<dbReference type="PROSITE" id="PS50048">
    <property type="entry name" value="ZN2_CY6_FUNGAL_2"/>
    <property type="match status" value="1"/>
</dbReference>
<dbReference type="Pfam" id="PF00172">
    <property type="entry name" value="Zn_clus"/>
    <property type="match status" value="1"/>
</dbReference>
<dbReference type="PROSITE" id="PS00463">
    <property type="entry name" value="ZN2_CY6_FUNGAL_1"/>
    <property type="match status" value="1"/>
</dbReference>
<accession>A0A0B7FTS3</accession>
<evidence type="ECO:0000256" key="1">
    <source>
        <dbReference type="ARBA" id="ARBA00004123"/>
    </source>
</evidence>
<dbReference type="GO" id="GO:0005634">
    <property type="term" value="C:nucleus"/>
    <property type="evidence" value="ECO:0007669"/>
    <property type="project" value="UniProtKB-SubCell"/>
</dbReference>
<evidence type="ECO:0000313" key="4">
    <source>
        <dbReference type="EMBL" id="CEL61381.1"/>
    </source>
</evidence>
<gene>
    <name evidence="4" type="ORF">RSOLAG1IB_09984</name>
</gene>
<dbReference type="GO" id="GO:0000981">
    <property type="term" value="F:DNA-binding transcription factor activity, RNA polymerase II-specific"/>
    <property type="evidence" value="ECO:0007669"/>
    <property type="project" value="InterPro"/>
</dbReference>
<evidence type="ECO:0000259" key="3">
    <source>
        <dbReference type="PROSITE" id="PS50048"/>
    </source>
</evidence>